<evidence type="ECO:0000256" key="6">
    <source>
        <dbReference type="ARBA" id="ARBA00022741"/>
    </source>
</evidence>
<keyword evidence="18" id="KW-1185">Reference proteome</keyword>
<dbReference type="PANTHER" id="PTHR23135">
    <property type="entry name" value="MUR LIGASE FAMILY MEMBER"/>
    <property type="match status" value="1"/>
</dbReference>
<evidence type="ECO:0000256" key="9">
    <source>
        <dbReference type="ARBA" id="ARBA00022984"/>
    </source>
</evidence>
<feature type="binding site" evidence="12">
    <location>
        <position position="177"/>
    </location>
    <ligand>
        <name>UDP-N-acetyl-alpha-D-muramoyl-L-alanyl-D-glutamate</name>
        <dbReference type="ChEBI" id="CHEBI:83900"/>
    </ligand>
</feature>
<gene>
    <name evidence="12" type="primary">murE</name>
    <name evidence="17" type="ORF">J5W02_12330</name>
</gene>
<evidence type="ECO:0000313" key="17">
    <source>
        <dbReference type="EMBL" id="MBW7573597.1"/>
    </source>
</evidence>
<dbReference type="NCBIfam" id="NF001126">
    <property type="entry name" value="PRK00139.1-4"/>
    <property type="match status" value="1"/>
</dbReference>
<feature type="domain" description="Mur ligase N-terminal catalytic" evidence="14">
    <location>
        <begin position="22"/>
        <end position="74"/>
    </location>
</feature>
<evidence type="ECO:0000259" key="16">
    <source>
        <dbReference type="Pfam" id="PF08245"/>
    </source>
</evidence>
<dbReference type="InterPro" id="IPR013221">
    <property type="entry name" value="Mur_ligase_cen"/>
</dbReference>
<dbReference type="Pfam" id="PF02875">
    <property type="entry name" value="Mur_ligase_C"/>
    <property type="match status" value="1"/>
</dbReference>
<dbReference type="RefSeq" id="WP_219966006.1">
    <property type="nucleotide sequence ID" value="NZ_JAGFNZ010000005.1"/>
</dbReference>
<evidence type="ECO:0000256" key="5">
    <source>
        <dbReference type="ARBA" id="ARBA00022618"/>
    </source>
</evidence>
<dbReference type="EMBL" id="JAGFNZ010000005">
    <property type="protein sequence ID" value="MBW7573597.1"/>
    <property type="molecule type" value="Genomic_DNA"/>
</dbReference>
<dbReference type="InterPro" id="IPR004101">
    <property type="entry name" value="Mur_ligase_C"/>
</dbReference>
<dbReference type="InterPro" id="IPR005761">
    <property type="entry name" value="UDP-N-AcMur-Glu-dNH2Pim_ligase"/>
</dbReference>
<comment type="pathway">
    <text evidence="1 12 13">Cell wall biogenesis; peptidoglycan biosynthesis.</text>
</comment>
<comment type="function">
    <text evidence="12">Catalyzes the addition of an amino acid to the nucleotide precursor UDP-N-acetylmuramoyl-L-alanyl-D-glutamate (UMAG) in the biosynthesis of bacterial cell-wall peptidoglycan.</text>
</comment>
<feature type="domain" description="Mur ligase C-terminal" evidence="15">
    <location>
        <begin position="329"/>
        <end position="456"/>
    </location>
</feature>
<dbReference type="Pfam" id="PF01225">
    <property type="entry name" value="Mur_ligase"/>
    <property type="match status" value="1"/>
</dbReference>
<evidence type="ECO:0000256" key="11">
    <source>
        <dbReference type="ARBA" id="ARBA00023316"/>
    </source>
</evidence>
<dbReference type="Gene3D" id="3.40.1390.10">
    <property type="entry name" value="MurE/MurF, N-terminal domain"/>
    <property type="match status" value="1"/>
</dbReference>
<dbReference type="Proteomes" id="UP000719942">
    <property type="component" value="Unassembled WGS sequence"/>
</dbReference>
<dbReference type="PANTHER" id="PTHR23135:SF4">
    <property type="entry name" value="UDP-N-ACETYLMURAMOYL-L-ALANYL-D-GLUTAMATE--2,6-DIAMINOPIMELATE LIGASE MURE HOMOLOG, CHLOROPLASTIC"/>
    <property type="match status" value="1"/>
</dbReference>
<dbReference type="Gene3D" id="3.90.190.20">
    <property type="entry name" value="Mur ligase, C-terminal domain"/>
    <property type="match status" value="1"/>
</dbReference>
<dbReference type="SUPFAM" id="SSF63418">
    <property type="entry name" value="MurE/MurF N-terminal domain"/>
    <property type="match status" value="1"/>
</dbReference>
<dbReference type="EC" id="6.3.2.-" evidence="12"/>
<accession>A0ABS7DQP2</accession>
<dbReference type="Pfam" id="PF08245">
    <property type="entry name" value="Mur_ligase_M"/>
    <property type="match status" value="1"/>
</dbReference>
<comment type="subcellular location">
    <subcellularLocation>
        <location evidence="12 13">Cytoplasm</location>
    </subcellularLocation>
</comment>
<evidence type="ECO:0000259" key="15">
    <source>
        <dbReference type="Pfam" id="PF02875"/>
    </source>
</evidence>
<comment type="PTM">
    <text evidence="12">Carboxylation is probably crucial for Mg(2+) binding and, consequently, for the gamma-phosphate positioning of ATP.</text>
</comment>
<dbReference type="InterPro" id="IPR035911">
    <property type="entry name" value="MurE/MurF_N"/>
</dbReference>
<feature type="binding site" evidence="12">
    <location>
        <position position="29"/>
    </location>
    <ligand>
        <name>UDP-N-acetyl-alpha-D-muramoyl-L-alanyl-D-glutamate</name>
        <dbReference type="ChEBI" id="CHEBI:83900"/>
    </ligand>
</feature>
<comment type="similarity">
    <text evidence="2 12">Belongs to the MurCDEF family. MurE subfamily.</text>
</comment>
<dbReference type="HAMAP" id="MF_00208">
    <property type="entry name" value="MurE"/>
    <property type="match status" value="1"/>
</dbReference>
<dbReference type="PROSITE" id="PS01011">
    <property type="entry name" value="FOLYLPOLYGLU_SYNT_1"/>
    <property type="match status" value="1"/>
</dbReference>
<evidence type="ECO:0000256" key="13">
    <source>
        <dbReference type="RuleBase" id="RU004135"/>
    </source>
</evidence>
<dbReference type="NCBIfam" id="TIGR01085">
    <property type="entry name" value="murE"/>
    <property type="match status" value="1"/>
</dbReference>
<keyword evidence="12" id="KW-0460">Magnesium</keyword>
<evidence type="ECO:0000256" key="8">
    <source>
        <dbReference type="ARBA" id="ARBA00022960"/>
    </source>
</evidence>
<comment type="cofactor">
    <cofactor evidence="12">
        <name>Mg(2+)</name>
        <dbReference type="ChEBI" id="CHEBI:18420"/>
    </cofactor>
</comment>
<dbReference type="InterPro" id="IPR036615">
    <property type="entry name" value="Mur_ligase_C_dom_sf"/>
</dbReference>
<dbReference type="GO" id="GO:0008765">
    <property type="term" value="F:UDP-N-acetylmuramoylalanyl-D-glutamate-2,6-diaminopimelate ligase activity"/>
    <property type="evidence" value="ECO:0007669"/>
    <property type="project" value="UniProtKB-EC"/>
</dbReference>
<proteinExistence type="inferred from homology"/>
<feature type="binding site" evidence="12">
    <location>
        <begin position="150"/>
        <end position="151"/>
    </location>
    <ligand>
        <name>UDP-N-acetyl-alpha-D-muramoyl-L-alanyl-D-glutamate</name>
        <dbReference type="ChEBI" id="CHEBI:83900"/>
    </ligand>
</feature>
<evidence type="ECO:0000256" key="4">
    <source>
        <dbReference type="ARBA" id="ARBA00022598"/>
    </source>
</evidence>
<keyword evidence="4 12" id="KW-0436">Ligase</keyword>
<evidence type="ECO:0000256" key="12">
    <source>
        <dbReference type="HAMAP-Rule" id="MF_00208"/>
    </source>
</evidence>
<evidence type="ECO:0000313" key="18">
    <source>
        <dbReference type="Proteomes" id="UP000719942"/>
    </source>
</evidence>
<dbReference type="InterPro" id="IPR018109">
    <property type="entry name" value="Folylpolyglutamate_synth_CS"/>
</dbReference>
<feature type="binding site" evidence="12">
    <location>
        <position position="185"/>
    </location>
    <ligand>
        <name>UDP-N-acetyl-alpha-D-muramoyl-L-alanyl-D-glutamate</name>
        <dbReference type="ChEBI" id="CHEBI:83900"/>
    </ligand>
</feature>
<feature type="domain" description="Mur ligase central" evidence="16">
    <location>
        <begin position="106"/>
        <end position="308"/>
    </location>
</feature>
<dbReference type="Gene3D" id="3.40.1190.10">
    <property type="entry name" value="Mur-like, catalytic domain"/>
    <property type="match status" value="1"/>
</dbReference>
<sequence>MQLKNMLEGLKYTCSGSVNMEITDIVYDSRKVVKDCVFVCLCGSSVDSHDFAQQAVDAGAAAVVAQRPVTVRNAALITVENTRYAMAVMAAAFFGHPADQIRVVGITGTKGKTTASYMIRSILEAGGIKTGLIGTIGTVIGDEVIQTNNTTPESYDVQRFLRLMADSGCKAAVIEASSIGLKDHRVSGFAFDIGLFTNFSPDHIGGSEHKTLEEYMQCKNMLFKQCRTGIINIDDENYPGIIEGHTCKIETYGFSQEAGLRACNEKLISRPGYLGVHFDLCGQLDFGVDVDIPGRFSVYNALAAVAVCRHFDVTPQAIAQGLNTVKVKGRVEPVKVPGNYTLLIDYAHNALSMENILETLREYQPNRLVCLFGAGGNRARSRRYEMGEVSGKLADLSVITADNSRFEDVMDIIEDIKVGIAKTNGKYVVIPDRKEAIKYCMENAQDGDIVVLAGKGHEDYQEIQGVKYHLDEREVIADIIDGKI</sequence>
<feature type="modified residue" description="N6-carboxylysine" evidence="12">
    <location>
        <position position="219"/>
    </location>
</feature>
<comment type="caution">
    <text evidence="12">Lacks conserved residue(s) required for the propagation of feature annotation.</text>
</comment>
<evidence type="ECO:0000259" key="14">
    <source>
        <dbReference type="Pfam" id="PF01225"/>
    </source>
</evidence>
<keyword evidence="9 12" id="KW-0573">Peptidoglycan synthesis</keyword>
<keyword evidence="5 12" id="KW-0132">Cell division</keyword>
<dbReference type="SUPFAM" id="SSF53623">
    <property type="entry name" value="MurD-like peptide ligases, catalytic domain"/>
    <property type="match status" value="1"/>
</dbReference>
<organism evidence="17 18">
    <name type="scientific">Caproiciproducens faecalis</name>
    <dbReference type="NCBI Taxonomy" id="2820301"/>
    <lineage>
        <taxon>Bacteria</taxon>
        <taxon>Bacillati</taxon>
        <taxon>Bacillota</taxon>
        <taxon>Clostridia</taxon>
        <taxon>Eubacteriales</taxon>
        <taxon>Acutalibacteraceae</taxon>
        <taxon>Caproiciproducens</taxon>
    </lineage>
</organism>
<feature type="binding site" evidence="12">
    <location>
        <position position="149"/>
    </location>
    <ligand>
        <name>UDP-N-acetyl-alpha-D-muramoyl-L-alanyl-D-glutamate</name>
        <dbReference type="ChEBI" id="CHEBI:83900"/>
    </ligand>
</feature>
<keyword evidence="3 12" id="KW-0963">Cytoplasm</keyword>
<reference evidence="17 18" key="1">
    <citation type="submission" date="2021-03" db="EMBL/GenBank/DDBJ databases">
        <title>Caproiciproducens sp. nov. isolated from feces of cow.</title>
        <authorList>
            <person name="Choi J.-Y."/>
        </authorList>
    </citation>
    <scope>NUCLEOTIDE SEQUENCE [LARGE SCALE GENOMIC DNA]</scope>
    <source>
        <strain evidence="17 18">AGMB10547</strain>
    </source>
</reference>
<feature type="binding site" evidence="12">
    <location>
        <begin position="108"/>
        <end position="114"/>
    </location>
    <ligand>
        <name>ATP</name>
        <dbReference type="ChEBI" id="CHEBI:30616"/>
    </ligand>
</feature>
<keyword evidence="11 12" id="KW-0961">Cell wall biogenesis/degradation</keyword>
<protein>
    <recommendedName>
        <fullName evidence="12">UDP-N-acetylmuramyl-tripeptide synthetase</fullName>
        <ecNumber evidence="12">6.3.2.-</ecNumber>
    </recommendedName>
    <alternativeName>
        <fullName evidence="12">UDP-MurNAc-tripeptide synthetase</fullName>
    </alternativeName>
</protein>
<evidence type="ECO:0000256" key="10">
    <source>
        <dbReference type="ARBA" id="ARBA00023306"/>
    </source>
</evidence>
<evidence type="ECO:0000256" key="2">
    <source>
        <dbReference type="ARBA" id="ARBA00005898"/>
    </source>
</evidence>
<name>A0ABS7DQP2_9FIRM</name>
<dbReference type="InterPro" id="IPR036565">
    <property type="entry name" value="Mur-like_cat_sf"/>
</dbReference>
<comment type="caution">
    <text evidence="17">The sequence shown here is derived from an EMBL/GenBank/DDBJ whole genome shotgun (WGS) entry which is preliminary data.</text>
</comment>
<dbReference type="SUPFAM" id="SSF53244">
    <property type="entry name" value="MurD-like peptide ligases, peptide-binding domain"/>
    <property type="match status" value="1"/>
</dbReference>
<evidence type="ECO:0000256" key="3">
    <source>
        <dbReference type="ARBA" id="ARBA00022490"/>
    </source>
</evidence>
<keyword evidence="8 12" id="KW-0133">Cell shape</keyword>
<evidence type="ECO:0000256" key="1">
    <source>
        <dbReference type="ARBA" id="ARBA00004752"/>
    </source>
</evidence>
<evidence type="ECO:0000256" key="7">
    <source>
        <dbReference type="ARBA" id="ARBA00022840"/>
    </source>
</evidence>
<keyword evidence="7 12" id="KW-0067">ATP-binding</keyword>
<keyword evidence="6 12" id="KW-0547">Nucleotide-binding</keyword>
<dbReference type="InterPro" id="IPR000713">
    <property type="entry name" value="Mur_ligase_N"/>
</dbReference>
<keyword evidence="10 12" id="KW-0131">Cell cycle</keyword>